<feature type="region of interest" description="Disordered" evidence="8">
    <location>
        <begin position="453"/>
        <end position="476"/>
    </location>
</feature>
<evidence type="ECO:0000256" key="5">
    <source>
        <dbReference type="ARBA" id="ARBA00022927"/>
    </source>
</evidence>
<dbReference type="EMBL" id="JALLBG020000195">
    <property type="protein sequence ID" value="KAL3759952.1"/>
    <property type="molecule type" value="Genomic_DNA"/>
</dbReference>
<evidence type="ECO:0000256" key="7">
    <source>
        <dbReference type="RuleBase" id="RU364108"/>
    </source>
</evidence>
<keyword evidence="3 7" id="KW-0813">Transport</keyword>
<evidence type="ECO:0000256" key="3">
    <source>
        <dbReference type="ARBA" id="ARBA00022448"/>
    </source>
</evidence>
<dbReference type="Pfam" id="PF21192">
    <property type="entry name" value="OB_NMD3"/>
    <property type="match status" value="1"/>
</dbReference>
<keyword evidence="4 7" id="KW-0963">Cytoplasm</keyword>
<reference evidence="12 13" key="1">
    <citation type="submission" date="2024-10" db="EMBL/GenBank/DDBJ databases">
        <title>Updated reference genomes for cyclostephanoid diatoms.</title>
        <authorList>
            <person name="Roberts W.R."/>
            <person name="Alverson A.J."/>
        </authorList>
    </citation>
    <scope>NUCLEOTIDE SEQUENCE [LARGE SCALE GENOMIC DNA]</scope>
    <source>
        <strain evidence="12 13">AJA232-27</strain>
    </source>
</reference>
<comment type="subcellular location">
    <subcellularLocation>
        <location evidence="7">Cytoplasm</location>
    </subcellularLocation>
    <subcellularLocation>
        <location evidence="7">Nucleus</location>
    </subcellularLocation>
</comment>
<evidence type="ECO:0000256" key="8">
    <source>
        <dbReference type="SAM" id="MobiDB-lite"/>
    </source>
</evidence>
<comment type="caution">
    <text evidence="12">The sequence shown here is derived from an EMBL/GenBank/DDBJ whole genome shotgun (WGS) entry which is preliminary data.</text>
</comment>
<dbReference type="GO" id="GO:0015031">
    <property type="term" value="P:protein transport"/>
    <property type="evidence" value="ECO:0007669"/>
    <property type="project" value="UniProtKB-KW"/>
</dbReference>
<dbReference type="PANTHER" id="PTHR12746:SF2">
    <property type="entry name" value="60S RIBOSOMAL EXPORT PROTEIN NMD3"/>
    <property type="match status" value="1"/>
</dbReference>
<evidence type="ECO:0000256" key="6">
    <source>
        <dbReference type="ARBA" id="ARBA00023242"/>
    </source>
</evidence>
<evidence type="ECO:0000313" key="12">
    <source>
        <dbReference type="EMBL" id="KAL3759952.1"/>
    </source>
</evidence>
<feature type="domain" description="60S ribosomal export protein NMD3 OB-fold" evidence="10">
    <location>
        <begin position="354"/>
        <end position="426"/>
    </location>
</feature>
<dbReference type="PANTHER" id="PTHR12746">
    <property type="entry name" value="NONSENSE-MEDIATED MRNA DECAY PROTEIN 3"/>
    <property type="match status" value="1"/>
</dbReference>
<evidence type="ECO:0000256" key="1">
    <source>
        <dbReference type="ARBA" id="ARBA00009794"/>
    </source>
</evidence>
<comment type="function">
    <text evidence="7">Acts as an adapter for the XPO1/CRM1-mediated export of the 60S ribosomal subunit.</text>
</comment>
<dbReference type="Pfam" id="PF04981">
    <property type="entry name" value="NMD3"/>
    <property type="match status" value="1"/>
</dbReference>
<dbReference type="GO" id="GO:0005634">
    <property type="term" value="C:nucleus"/>
    <property type="evidence" value="ECO:0007669"/>
    <property type="project" value="UniProtKB-SubCell"/>
</dbReference>
<dbReference type="AlphaFoldDB" id="A0ABD3MCQ0"/>
<comment type="similarity">
    <text evidence="1 7">Belongs to the NMD3 family.</text>
</comment>
<dbReference type="InterPro" id="IPR039768">
    <property type="entry name" value="Nmd3"/>
</dbReference>
<keyword evidence="6 7" id="KW-0539">Nucleus</keyword>
<accession>A0ABD3MCQ0</accession>
<feature type="domain" description="60S ribosomal export protein NMD3 SH3" evidence="11">
    <location>
        <begin position="264"/>
        <end position="311"/>
    </location>
</feature>
<gene>
    <name evidence="12" type="ORF">ACHAWU_000575</name>
</gene>
<dbReference type="InterPro" id="IPR007064">
    <property type="entry name" value="Nmd3_N"/>
</dbReference>
<dbReference type="Proteomes" id="UP001530293">
    <property type="component" value="Unassembled WGS sequence"/>
</dbReference>
<evidence type="ECO:0000256" key="4">
    <source>
        <dbReference type="ARBA" id="ARBA00022490"/>
    </source>
</evidence>
<name>A0ABD3MCQ0_9STRA</name>
<dbReference type="InterPro" id="IPR048899">
    <property type="entry name" value="NMD_SH3"/>
</dbReference>
<keyword evidence="5 7" id="KW-0653">Protein transport</keyword>
<evidence type="ECO:0000259" key="10">
    <source>
        <dbReference type="Pfam" id="PF21192"/>
    </source>
</evidence>
<dbReference type="Pfam" id="PF21193">
    <property type="entry name" value="NMD_SH3"/>
    <property type="match status" value="1"/>
</dbReference>
<feature type="domain" description="Nmd3 N-terminal" evidence="9">
    <location>
        <begin position="23"/>
        <end position="261"/>
    </location>
</feature>
<dbReference type="InterPro" id="IPR048898">
    <property type="entry name" value="OB_NMD3"/>
</dbReference>
<evidence type="ECO:0000259" key="11">
    <source>
        <dbReference type="Pfam" id="PF21193"/>
    </source>
</evidence>
<evidence type="ECO:0000259" key="9">
    <source>
        <dbReference type="Pfam" id="PF04981"/>
    </source>
</evidence>
<evidence type="ECO:0000313" key="13">
    <source>
        <dbReference type="Proteomes" id="UP001530293"/>
    </source>
</evidence>
<dbReference type="GO" id="GO:0005737">
    <property type="term" value="C:cytoplasm"/>
    <property type="evidence" value="ECO:0007669"/>
    <property type="project" value="UniProtKB-SubCell"/>
</dbReference>
<sequence length="609" mass="68271">MNMIDNSSGGNIAAVGTTATILCCICATPISPNPSNTCSACLASETDVTRGISTEVTIHQCRGCSRWHQDAGKWIGCELESRELMALCLTNVSGLKKKRNENGGGQVRLVDAAWVWTEPHSMRLKIRLTIQREVVAGGAILQQSFVVTFIVRNQQCIECQAAFRQGTWKVLVQVRQRVGHKRTFLYLEQLILKHGAHRGCLSIETFKDGMDFYFPDKGKAARFMSFLEDVVPLKVKSSKKLIGTDDKSNVTNYKYTNLVEICTLCKDDLLFLPKKLARTIGNISRLVLVKNITNVIHVIDPTTGQTGTIESDAYWRDPFRPVATAARTRLTRYVVLGKDPVFLERNTSKKGVSKKQRSKLALITAARESDLGSNNSQLEERSHLGYLMKSGDLCLGYDLRECQLVDDEAEEERVAGKFPDLIIVRKLYGGVATGESDSAKKRTFRLQRLEVKKGGEEDNARGKKVKKESEMEQMDEEDFLQELEADKEMRTRVNIYKSDIVLKDDDNVDDEDDDDEDDQKITLDELLDNLVLDAKPDAGDDSEMHGDMVNDVAEGQEGMKFVFEEGERAAKDNIGYVGRDEALHIQAKDTAIPVNVWGKEFMEKDVKFS</sequence>
<evidence type="ECO:0000256" key="2">
    <source>
        <dbReference type="ARBA" id="ARBA00017035"/>
    </source>
</evidence>
<keyword evidence="13" id="KW-1185">Reference proteome</keyword>
<organism evidence="12 13">
    <name type="scientific">Discostella pseudostelligera</name>
    <dbReference type="NCBI Taxonomy" id="259834"/>
    <lineage>
        <taxon>Eukaryota</taxon>
        <taxon>Sar</taxon>
        <taxon>Stramenopiles</taxon>
        <taxon>Ochrophyta</taxon>
        <taxon>Bacillariophyta</taxon>
        <taxon>Coscinodiscophyceae</taxon>
        <taxon>Thalassiosirophycidae</taxon>
        <taxon>Stephanodiscales</taxon>
        <taxon>Stephanodiscaceae</taxon>
        <taxon>Discostella</taxon>
    </lineage>
</organism>
<proteinExistence type="inferred from homology"/>
<protein>
    <recommendedName>
        <fullName evidence="2 7">60S ribosomal export protein NMD3</fullName>
    </recommendedName>
</protein>